<dbReference type="Pfam" id="PF03638">
    <property type="entry name" value="TCR"/>
    <property type="match status" value="1"/>
</dbReference>
<evidence type="ECO:0000313" key="6">
    <source>
        <dbReference type="Proteomes" id="UP000001542"/>
    </source>
</evidence>
<organism evidence="5 6">
    <name type="scientific">Trichomonas vaginalis (strain ATCC PRA-98 / G3)</name>
    <dbReference type="NCBI Taxonomy" id="412133"/>
    <lineage>
        <taxon>Eukaryota</taxon>
        <taxon>Metamonada</taxon>
        <taxon>Parabasalia</taxon>
        <taxon>Trichomonadida</taxon>
        <taxon>Trichomonadidae</taxon>
        <taxon>Trichomonas</taxon>
    </lineage>
</organism>
<comment type="subcellular location">
    <subcellularLocation>
        <location evidence="1">Nucleus</location>
    </subcellularLocation>
</comment>
<evidence type="ECO:0000256" key="1">
    <source>
        <dbReference type="ARBA" id="ARBA00004123"/>
    </source>
</evidence>
<dbReference type="GO" id="GO:0005634">
    <property type="term" value="C:nucleus"/>
    <property type="evidence" value="ECO:0000318"/>
    <property type="project" value="GO_Central"/>
</dbReference>
<evidence type="ECO:0000256" key="2">
    <source>
        <dbReference type="ARBA" id="ARBA00007267"/>
    </source>
</evidence>
<keyword evidence="6" id="KW-1185">Reference proteome</keyword>
<dbReference type="VEuPathDB" id="TrichDB:TVAG_288530"/>
<sequence length="164" mass="18241">MSTEECGCSCCNGNCLLLDCPCFKRGGVCGPNCKCQNCKNKSGWDEERLAVIENVLSQKSVAFTSTDQLNPDEYNLISNFAMLSSSIDSEQFHSKQRDLPLSRLLTQEVTQQAIKTVISAAHRQYTKQQGEPNIEESLENCVSSEYENVLKAILTAIEQHPSQK</sequence>
<proteinExistence type="inferred from homology"/>
<comment type="similarity">
    <text evidence="2">Belongs to the lin-54 family.</text>
</comment>
<evidence type="ECO:0000259" key="4">
    <source>
        <dbReference type="PROSITE" id="PS51634"/>
    </source>
</evidence>
<dbReference type="SMART" id="SM01114">
    <property type="entry name" value="CXC"/>
    <property type="match status" value="1"/>
</dbReference>
<dbReference type="VEuPathDB" id="TrichDB:TVAGG3_0545760"/>
<dbReference type="InParanoid" id="A2FEB3"/>
<evidence type="ECO:0000313" key="5">
    <source>
        <dbReference type="EMBL" id="EAX96753.1"/>
    </source>
</evidence>
<keyword evidence="3" id="KW-0539">Nucleus</keyword>
<dbReference type="InterPro" id="IPR033467">
    <property type="entry name" value="Tesmin/TSO1-like_CXC"/>
</dbReference>
<dbReference type="RefSeq" id="XP_001309683.1">
    <property type="nucleotide sequence ID" value="XM_001309682.1"/>
</dbReference>
<dbReference type="GO" id="GO:0006355">
    <property type="term" value="P:regulation of DNA-templated transcription"/>
    <property type="evidence" value="ECO:0000318"/>
    <property type="project" value="GO_Central"/>
</dbReference>
<accession>A2FEB3</accession>
<dbReference type="AlphaFoldDB" id="A2FEB3"/>
<gene>
    <name evidence="5" type="ORF">TVAG_288530</name>
</gene>
<dbReference type="Proteomes" id="UP000001542">
    <property type="component" value="Unassembled WGS sequence"/>
</dbReference>
<dbReference type="OrthoDB" id="6283463at2759"/>
<dbReference type="SMR" id="A2FEB3"/>
<evidence type="ECO:0000256" key="3">
    <source>
        <dbReference type="ARBA" id="ARBA00023242"/>
    </source>
</evidence>
<name>A2FEB3_TRIV3</name>
<reference evidence="5" key="2">
    <citation type="journal article" date="2007" name="Science">
        <title>Draft genome sequence of the sexually transmitted pathogen Trichomonas vaginalis.</title>
        <authorList>
            <person name="Carlton J.M."/>
            <person name="Hirt R.P."/>
            <person name="Silva J.C."/>
            <person name="Delcher A.L."/>
            <person name="Schatz M."/>
            <person name="Zhao Q."/>
            <person name="Wortman J.R."/>
            <person name="Bidwell S.L."/>
            <person name="Alsmark U.C.M."/>
            <person name="Besteiro S."/>
            <person name="Sicheritz-Ponten T."/>
            <person name="Noel C.J."/>
            <person name="Dacks J.B."/>
            <person name="Foster P.G."/>
            <person name="Simillion C."/>
            <person name="Van de Peer Y."/>
            <person name="Miranda-Saavedra D."/>
            <person name="Barton G.J."/>
            <person name="Westrop G.D."/>
            <person name="Mueller S."/>
            <person name="Dessi D."/>
            <person name="Fiori P.L."/>
            <person name="Ren Q."/>
            <person name="Paulsen I."/>
            <person name="Zhang H."/>
            <person name="Bastida-Corcuera F.D."/>
            <person name="Simoes-Barbosa A."/>
            <person name="Brown M.T."/>
            <person name="Hayes R.D."/>
            <person name="Mukherjee M."/>
            <person name="Okumura C.Y."/>
            <person name="Schneider R."/>
            <person name="Smith A.J."/>
            <person name="Vanacova S."/>
            <person name="Villalvazo M."/>
            <person name="Haas B.J."/>
            <person name="Pertea M."/>
            <person name="Feldblyum T.V."/>
            <person name="Utterback T.R."/>
            <person name="Shu C.L."/>
            <person name="Osoegawa K."/>
            <person name="de Jong P.J."/>
            <person name="Hrdy I."/>
            <person name="Horvathova L."/>
            <person name="Zubacova Z."/>
            <person name="Dolezal P."/>
            <person name="Malik S.B."/>
            <person name="Logsdon J.M. Jr."/>
            <person name="Henze K."/>
            <person name="Gupta A."/>
            <person name="Wang C.C."/>
            <person name="Dunne R.L."/>
            <person name="Upcroft J.A."/>
            <person name="Upcroft P."/>
            <person name="White O."/>
            <person name="Salzberg S.L."/>
            <person name="Tang P."/>
            <person name="Chiu C.-H."/>
            <person name="Lee Y.-S."/>
            <person name="Embley T.M."/>
            <person name="Coombs G.H."/>
            <person name="Mottram J.C."/>
            <person name="Tachezy J."/>
            <person name="Fraser-Liggett C.M."/>
            <person name="Johnson P.J."/>
        </authorList>
    </citation>
    <scope>NUCLEOTIDE SEQUENCE [LARGE SCALE GENOMIC DNA]</scope>
    <source>
        <strain evidence="5">G3</strain>
    </source>
</reference>
<dbReference type="KEGG" id="tva:4754527"/>
<dbReference type="EMBL" id="DS113745">
    <property type="protein sequence ID" value="EAX96753.1"/>
    <property type="molecule type" value="Genomic_DNA"/>
</dbReference>
<protein>
    <recommendedName>
        <fullName evidence="4">CRC domain-containing protein</fullName>
    </recommendedName>
</protein>
<reference evidence="5" key="1">
    <citation type="submission" date="2006-10" db="EMBL/GenBank/DDBJ databases">
        <authorList>
            <person name="Amadeo P."/>
            <person name="Zhao Q."/>
            <person name="Wortman J."/>
            <person name="Fraser-Liggett C."/>
            <person name="Carlton J."/>
        </authorList>
    </citation>
    <scope>NUCLEOTIDE SEQUENCE</scope>
    <source>
        <strain evidence="5">G3</strain>
    </source>
</reference>
<dbReference type="InterPro" id="IPR005172">
    <property type="entry name" value="CRC"/>
</dbReference>
<dbReference type="PROSITE" id="PS51634">
    <property type="entry name" value="CRC"/>
    <property type="match status" value="1"/>
</dbReference>
<feature type="domain" description="CRC" evidence="4">
    <location>
        <begin position="1"/>
        <end position="43"/>
    </location>
</feature>